<evidence type="ECO:0000313" key="10">
    <source>
        <dbReference type="EMBL" id="OTA40170.1"/>
    </source>
</evidence>
<dbReference type="Gene3D" id="3.40.50.2300">
    <property type="match status" value="1"/>
</dbReference>
<protein>
    <recommendedName>
        <fullName evidence="1">Stage 0 sporulation protein A homolog</fullName>
    </recommendedName>
</protein>
<dbReference type="CDD" id="cd06170">
    <property type="entry name" value="LuxR_C_like"/>
    <property type="match status" value="1"/>
</dbReference>
<comment type="function">
    <text evidence="6">May play the central regulatory role in sporulation. It may be an element of the effector pathway responsible for the activation of sporulation genes in response to nutritional stress. Spo0A may act in concert with spo0H (a sigma factor) to control the expression of some genes that are critical to the sporulation process.</text>
</comment>
<evidence type="ECO:0000256" key="3">
    <source>
        <dbReference type="ARBA" id="ARBA00023015"/>
    </source>
</evidence>
<evidence type="ECO:0000256" key="4">
    <source>
        <dbReference type="ARBA" id="ARBA00023125"/>
    </source>
</evidence>
<dbReference type="SMART" id="SM00448">
    <property type="entry name" value="REC"/>
    <property type="match status" value="1"/>
</dbReference>
<dbReference type="InterPro" id="IPR058245">
    <property type="entry name" value="NreC/VraR/RcsB-like_REC"/>
</dbReference>
<comment type="caution">
    <text evidence="10">The sequence shown here is derived from an EMBL/GenBank/DDBJ whole genome shotgun (WGS) entry which is preliminary data.</text>
</comment>
<evidence type="ECO:0000259" key="9">
    <source>
        <dbReference type="PROSITE" id="PS50110"/>
    </source>
</evidence>
<accession>A0A1Y2T112</accession>
<dbReference type="Pfam" id="PF00072">
    <property type="entry name" value="Response_reg"/>
    <property type="match status" value="1"/>
</dbReference>
<proteinExistence type="predicted"/>
<dbReference type="InterPro" id="IPR011006">
    <property type="entry name" value="CheY-like_superfamily"/>
</dbReference>
<evidence type="ECO:0000259" key="8">
    <source>
        <dbReference type="PROSITE" id="PS50043"/>
    </source>
</evidence>
<evidence type="ECO:0000256" key="5">
    <source>
        <dbReference type="ARBA" id="ARBA00023163"/>
    </source>
</evidence>
<dbReference type="CDD" id="cd17535">
    <property type="entry name" value="REC_NarL-like"/>
    <property type="match status" value="1"/>
</dbReference>
<feature type="modified residue" description="4-aspartylphosphate" evidence="7">
    <location>
        <position position="59"/>
    </location>
</feature>
<dbReference type="PANTHER" id="PTHR43214:SF24">
    <property type="entry name" value="TRANSCRIPTIONAL REGULATORY PROTEIN NARL-RELATED"/>
    <property type="match status" value="1"/>
</dbReference>
<dbReference type="GO" id="GO:0006355">
    <property type="term" value="P:regulation of DNA-templated transcription"/>
    <property type="evidence" value="ECO:0007669"/>
    <property type="project" value="InterPro"/>
</dbReference>
<dbReference type="SMART" id="SM00421">
    <property type="entry name" value="HTH_LUXR"/>
    <property type="match status" value="1"/>
</dbReference>
<dbReference type="PROSITE" id="PS50110">
    <property type="entry name" value="RESPONSE_REGULATORY"/>
    <property type="match status" value="1"/>
</dbReference>
<dbReference type="InterPro" id="IPR000792">
    <property type="entry name" value="Tscrpt_reg_LuxR_C"/>
</dbReference>
<keyword evidence="2 7" id="KW-0597">Phosphoprotein</keyword>
<evidence type="ECO:0000313" key="11">
    <source>
        <dbReference type="Proteomes" id="UP000194267"/>
    </source>
</evidence>
<feature type="domain" description="Response regulatory" evidence="9">
    <location>
        <begin position="8"/>
        <end position="124"/>
    </location>
</feature>
<dbReference type="PROSITE" id="PS50043">
    <property type="entry name" value="HTH_LUXR_2"/>
    <property type="match status" value="1"/>
</dbReference>
<dbReference type="Proteomes" id="UP000194267">
    <property type="component" value="Unassembled WGS sequence"/>
</dbReference>
<dbReference type="PANTHER" id="PTHR43214">
    <property type="entry name" value="TWO-COMPONENT RESPONSE REGULATOR"/>
    <property type="match status" value="1"/>
</dbReference>
<name>A0A1Y2T112_SYMTR</name>
<keyword evidence="4" id="KW-0238">DNA-binding</keyword>
<dbReference type="EMBL" id="LWLV01002525">
    <property type="protein sequence ID" value="OTA40170.1"/>
    <property type="molecule type" value="Genomic_DNA"/>
</dbReference>
<keyword evidence="5" id="KW-0804">Transcription</keyword>
<dbReference type="SUPFAM" id="SSF46894">
    <property type="entry name" value="C-terminal effector domain of the bipartite response regulators"/>
    <property type="match status" value="1"/>
</dbReference>
<dbReference type="GO" id="GO:0000160">
    <property type="term" value="P:phosphorelay signal transduction system"/>
    <property type="evidence" value="ECO:0007669"/>
    <property type="project" value="InterPro"/>
</dbReference>
<dbReference type="InterPro" id="IPR001789">
    <property type="entry name" value="Sig_transdc_resp-reg_receiver"/>
</dbReference>
<sequence length="206" mass="21918">EVDAVKLRILLVEDQTVVREGLRQLIESDADMEVVGEAAAVAEAVALAARLRPDVVLLDLKLADGSGLDAARQILQGSDPPAVLVLSTYADAALVRSALAMGASGYIPKTASFAEIASAVRTAAQGGVVIHPSLAGKLAGRGEETLREEEIAMLRMLAEGASYAEIGNRLYLSERTVRRHMNLLFDKMGVQNRTQAVAEAMRRGLL</sequence>
<dbReference type="Pfam" id="PF00196">
    <property type="entry name" value="GerE"/>
    <property type="match status" value="1"/>
</dbReference>
<reference evidence="11" key="1">
    <citation type="submission" date="2016-04" db="EMBL/GenBank/DDBJ databases">
        <authorList>
            <person name="Antunes L.P."/>
            <person name="Martins L.F."/>
            <person name="Pereira R.V."/>
            <person name="Thomas A.M."/>
            <person name="Barbosa D."/>
            <person name="Nascimento L."/>
            <person name="Silva G.M."/>
            <person name="Condomitti G.W."/>
            <person name="Digiampietri L.A."/>
            <person name="Lombardi K.C."/>
            <person name="Ramos P.L."/>
            <person name="Quaggio R.B."/>
            <person name="Oliveira J.C."/>
            <person name="Pascon R.C."/>
            <person name="Cruz J.B."/>
            <person name="Silva A.M."/>
            <person name="Setubal J.C."/>
        </authorList>
    </citation>
    <scope>NUCLEOTIDE SEQUENCE [LARGE SCALE GENOMIC DNA]</scope>
</reference>
<dbReference type="PRINTS" id="PR00038">
    <property type="entry name" value="HTHLUXR"/>
</dbReference>
<evidence type="ECO:0000256" key="6">
    <source>
        <dbReference type="ARBA" id="ARBA00024867"/>
    </source>
</evidence>
<dbReference type="GO" id="GO:0003677">
    <property type="term" value="F:DNA binding"/>
    <property type="evidence" value="ECO:0007669"/>
    <property type="project" value="UniProtKB-KW"/>
</dbReference>
<dbReference type="InterPro" id="IPR016032">
    <property type="entry name" value="Sig_transdc_resp-reg_C-effctor"/>
</dbReference>
<dbReference type="InterPro" id="IPR039420">
    <property type="entry name" value="WalR-like"/>
</dbReference>
<keyword evidence="3" id="KW-0805">Transcription regulation</keyword>
<evidence type="ECO:0000256" key="7">
    <source>
        <dbReference type="PROSITE-ProRule" id="PRU00169"/>
    </source>
</evidence>
<feature type="non-terminal residue" evidence="10">
    <location>
        <position position="1"/>
    </location>
</feature>
<evidence type="ECO:0000256" key="2">
    <source>
        <dbReference type="ARBA" id="ARBA00022553"/>
    </source>
</evidence>
<dbReference type="AlphaFoldDB" id="A0A1Y2T112"/>
<dbReference type="SUPFAM" id="SSF52172">
    <property type="entry name" value="CheY-like"/>
    <property type="match status" value="1"/>
</dbReference>
<gene>
    <name evidence="10" type="ORF">A6D92_22280</name>
</gene>
<feature type="domain" description="HTH luxR-type" evidence="8">
    <location>
        <begin position="139"/>
        <end position="204"/>
    </location>
</feature>
<organism evidence="10 11">
    <name type="scientific">Symbiobacterium thermophilum</name>
    <dbReference type="NCBI Taxonomy" id="2734"/>
    <lineage>
        <taxon>Bacteria</taxon>
        <taxon>Bacillati</taxon>
        <taxon>Bacillota</taxon>
        <taxon>Clostridia</taxon>
        <taxon>Eubacteriales</taxon>
        <taxon>Symbiobacteriaceae</taxon>
        <taxon>Symbiobacterium</taxon>
    </lineage>
</organism>
<feature type="non-terminal residue" evidence="10">
    <location>
        <position position="206"/>
    </location>
</feature>
<evidence type="ECO:0000256" key="1">
    <source>
        <dbReference type="ARBA" id="ARBA00018672"/>
    </source>
</evidence>